<evidence type="ECO:0000313" key="2">
    <source>
        <dbReference type="Proteomes" id="UP000502823"/>
    </source>
</evidence>
<dbReference type="OrthoDB" id="296386at2759"/>
<keyword evidence="2" id="KW-1185">Reference proteome</keyword>
<proteinExistence type="predicted"/>
<accession>A0A6L2PDL7</accession>
<protein>
    <submittedName>
        <fullName evidence="1">Uncharacterized protein</fullName>
    </submittedName>
</protein>
<evidence type="ECO:0000313" key="1">
    <source>
        <dbReference type="EMBL" id="GFG30571.1"/>
    </source>
</evidence>
<sequence length="84" mass="9745">MAVQWLIPDTSRRLRDEMRKEAYLTNEIIIDQERKRAQALNSGQVTSGDFLKGEQNAVVSNRMLHRRRKSNDPEEIALSNLHVV</sequence>
<name>A0A6L2PDL7_COPFO</name>
<dbReference type="AlphaFoldDB" id="A0A6L2PDL7"/>
<comment type="caution">
    <text evidence="1">The sequence shown here is derived from an EMBL/GenBank/DDBJ whole genome shotgun (WGS) entry which is preliminary data.</text>
</comment>
<dbReference type="InParanoid" id="A0A6L2PDL7"/>
<dbReference type="Proteomes" id="UP000502823">
    <property type="component" value="Unassembled WGS sequence"/>
</dbReference>
<reference evidence="2" key="1">
    <citation type="submission" date="2020-01" db="EMBL/GenBank/DDBJ databases">
        <title>Draft genome sequence of the Termite Coptotermes fromosanus.</title>
        <authorList>
            <person name="Itakura S."/>
            <person name="Yosikawa Y."/>
            <person name="Umezawa K."/>
        </authorList>
    </citation>
    <scope>NUCLEOTIDE SEQUENCE [LARGE SCALE GENOMIC DNA]</scope>
</reference>
<dbReference type="EMBL" id="BLKM01010564">
    <property type="protein sequence ID" value="GFG30571.1"/>
    <property type="molecule type" value="Genomic_DNA"/>
</dbReference>
<organism evidence="1 2">
    <name type="scientific">Coptotermes formosanus</name>
    <name type="common">Formosan subterranean termite</name>
    <dbReference type="NCBI Taxonomy" id="36987"/>
    <lineage>
        <taxon>Eukaryota</taxon>
        <taxon>Metazoa</taxon>
        <taxon>Ecdysozoa</taxon>
        <taxon>Arthropoda</taxon>
        <taxon>Hexapoda</taxon>
        <taxon>Insecta</taxon>
        <taxon>Pterygota</taxon>
        <taxon>Neoptera</taxon>
        <taxon>Polyneoptera</taxon>
        <taxon>Dictyoptera</taxon>
        <taxon>Blattodea</taxon>
        <taxon>Blattoidea</taxon>
        <taxon>Termitoidae</taxon>
        <taxon>Rhinotermitidae</taxon>
        <taxon>Coptotermes</taxon>
    </lineage>
</organism>
<gene>
    <name evidence="1" type="ORF">Cfor_10489</name>
</gene>